<keyword evidence="6 10" id="KW-0676">Redox-active center</keyword>
<dbReference type="EMBL" id="AP014521">
    <property type="protein sequence ID" value="BAP58387.1"/>
    <property type="molecule type" value="Genomic_DNA"/>
</dbReference>
<keyword evidence="4" id="KW-0249">Electron transport</keyword>
<dbReference type="GO" id="GO:0015035">
    <property type="term" value="F:protein-disulfide reductase activity"/>
    <property type="evidence" value="ECO:0007669"/>
    <property type="project" value="UniProtKB-UniRule"/>
</dbReference>
<dbReference type="InterPro" id="IPR036249">
    <property type="entry name" value="Thioredoxin-like_sf"/>
</dbReference>
<dbReference type="CDD" id="cd02947">
    <property type="entry name" value="TRX_family"/>
    <property type="match status" value="1"/>
</dbReference>
<evidence type="ECO:0000256" key="7">
    <source>
        <dbReference type="NCBIfam" id="TIGR01068"/>
    </source>
</evidence>
<feature type="disulfide bond" description="Redox-active" evidence="10">
    <location>
        <begin position="34"/>
        <end position="37"/>
    </location>
</feature>
<dbReference type="RefSeq" id="WP_041062512.1">
    <property type="nucleotide sequence ID" value="NZ_AP014521.1"/>
</dbReference>
<evidence type="ECO:0000256" key="4">
    <source>
        <dbReference type="ARBA" id="ARBA00022982"/>
    </source>
</evidence>
<dbReference type="PANTHER" id="PTHR45663:SF11">
    <property type="entry name" value="GEO12009P1"/>
    <property type="match status" value="1"/>
</dbReference>
<gene>
    <name evidence="12" type="primary">trxA</name>
    <name evidence="12" type="ORF">TGUWTKB_1330</name>
</gene>
<keyword evidence="3" id="KW-0813">Transport</keyword>
<dbReference type="OrthoDB" id="9790390at2"/>
<dbReference type="Pfam" id="PF00085">
    <property type="entry name" value="Thioredoxin"/>
    <property type="match status" value="1"/>
</dbReference>
<dbReference type="AlphaFoldDB" id="A0A090AQ03"/>
<dbReference type="Gene3D" id="3.40.30.10">
    <property type="entry name" value="Glutaredoxin"/>
    <property type="match status" value="1"/>
</dbReference>
<feature type="site" description="Contributes to redox potential value" evidence="9">
    <location>
        <position position="35"/>
    </location>
</feature>
<feature type="site" description="Contributes to redox potential value" evidence="9">
    <location>
        <position position="36"/>
    </location>
</feature>
<dbReference type="SUPFAM" id="SSF52833">
    <property type="entry name" value="Thioredoxin-like"/>
    <property type="match status" value="1"/>
</dbReference>
<organism evidence="12 13">
    <name type="scientific">Candidatus Tachikawaea gelatinosa</name>
    <dbReference type="NCBI Taxonomy" id="1410383"/>
    <lineage>
        <taxon>Bacteria</taxon>
        <taxon>Pseudomonadati</taxon>
        <taxon>Pseudomonadota</taxon>
        <taxon>Gammaproteobacteria</taxon>
        <taxon>Enterobacterales</taxon>
        <taxon>Enterobacteriaceae</taxon>
        <taxon>Candidatus Tachikawaea</taxon>
    </lineage>
</organism>
<protein>
    <recommendedName>
        <fullName evidence="7 8">Thioredoxin</fullName>
    </recommendedName>
</protein>
<dbReference type="PROSITE" id="PS00194">
    <property type="entry name" value="THIOREDOXIN_1"/>
    <property type="match status" value="1"/>
</dbReference>
<dbReference type="PANTHER" id="PTHR45663">
    <property type="entry name" value="GEO12009P1"/>
    <property type="match status" value="1"/>
</dbReference>
<evidence type="ECO:0000256" key="8">
    <source>
        <dbReference type="PIRNR" id="PIRNR000077"/>
    </source>
</evidence>
<keyword evidence="5 10" id="KW-1015">Disulfide bond</keyword>
<feature type="site" description="Deprotonates C-terminal active site Cys" evidence="9">
    <location>
        <position position="28"/>
    </location>
</feature>
<comment type="function">
    <text evidence="1">Participates in various redox reactions through the reversible oxidation of its active center dithiol to a disulfide and catalyzes dithiol-disulfide exchange reactions.</text>
</comment>
<dbReference type="NCBIfam" id="NF006898">
    <property type="entry name" value="PRK09381.1"/>
    <property type="match status" value="1"/>
</dbReference>
<dbReference type="InterPro" id="IPR013766">
    <property type="entry name" value="Thioredoxin_domain"/>
</dbReference>
<evidence type="ECO:0000313" key="13">
    <source>
        <dbReference type="Proteomes" id="UP000031627"/>
    </source>
</evidence>
<evidence type="ECO:0000259" key="11">
    <source>
        <dbReference type="PROSITE" id="PS51352"/>
    </source>
</evidence>
<reference evidence="13" key="1">
    <citation type="submission" date="2013-11" db="EMBL/GenBank/DDBJ databases">
        <title>Symbiont-containing voluminous jelly as an extraordinary maternal gift for overwintering insect nymphs.</title>
        <authorList>
            <person name="Kaiwa N."/>
            <person name="Hosokawa T."/>
            <person name="Nikoh N."/>
            <person name="Meng X.Y."/>
            <person name="Tanahashi M."/>
            <person name="Moriyama M."/>
            <person name="Maeda T."/>
            <person name="Yamaguchi K."/>
            <person name="Shigenobu S."/>
            <person name="Ito M."/>
            <person name="Fukatsu T."/>
        </authorList>
    </citation>
    <scope>NUCLEOTIDE SEQUENCE [LARGE SCALE GENOMIC DNA]</scope>
    <source>
        <strain evidence="13">UwTKB</strain>
    </source>
</reference>
<dbReference type="GO" id="GO:0045454">
    <property type="term" value="P:cell redox homeostasis"/>
    <property type="evidence" value="ECO:0007669"/>
    <property type="project" value="TreeGrafter"/>
</dbReference>
<evidence type="ECO:0000256" key="10">
    <source>
        <dbReference type="PIRSR" id="PIRSR000077-4"/>
    </source>
</evidence>
<dbReference type="InterPro" id="IPR005746">
    <property type="entry name" value="Thioredoxin"/>
</dbReference>
<dbReference type="PIRSF" id="PIRSF000077">
    <property type="entry name" value="Thioredoxin"/>
    <property type="match status" value="1"/>
</dbReference>
<dbReference type="Proteomes" id="UP000031627">
    <property type="component" value="Chromosome"/>
</dbReference>
<dbReference type="FunFam" id="3.40.30.10:FF:000001">
    <property type="entry name" value="Thioredoxin"/>
    <property type="match status" value="1"/>
</dbReference>
<dbReference type="GO" id="GO:0005829">
    <property type="term" value="C:cytosol"/>
    <property type="evidence" value="ECO:0007669"/>
    <property type="project" value="TreeGrafter"/>
</dbReference>
<evidence type="ECO:0000313" key="12">
    <source>
        <dbReference type="EMBL" id="BAP58387.1"/>
    </source>
</evidence>
<dbReference type="InterPro" id="IPR017937">
    <property type="entry name" value="Thioredoxin_CS"/>
</dbReference>
<feature type="active site" description="Nucleophile" evidence="9">
    <location>
        <position position="37"/>
    </location>
</feature>
<sequence>MCQNKIIHVNDKNFEEKVLKAQGLILVDFWAEWCGPCKMIAPILEEIAEEYAEKLVVAKLNVDKNPKTSPKYDIKGIPTLILFKNGQVISTKVGLLSKSQLKSFLSPNLD</sequence>
<evidence type="ECO:0000256" key="6">
    <source>
        <dbReference type="ARBA" id="ARBA00023284"/>
    </source>
</evidence>
<accession>A0A090AQ03</accession>
<evidence type="ECO:0000256" key="1">
    <source>
        <dbReference type="ARBA" id="ARBA00003318"/>
    </source>
</evidence>
<name>A0A090AQ03_9ENTR</name>
<keyword evidence="13" id="KW-1185">Reference proteome</keyword>
<evidence type="ECO:0000256" key="2">
    <source>
        <dbReference type="ARBA" id="ARBA00008987"/>
    </source>
</evidence>
<dbReference type="HOGENOM" id="CLU_090389_10_2_6"/>
<reference evidence="12 13" key="2">
    <citation type="journal article" date="2014" name="Curr. Biol.">
        <title>Symbiont-Supplemented Maternal Investment Underpinning Host's Ecological Adaptation.</title>
        <authorList>
            <person name="Kaiwa N."/>
            <person name="Hosokawa T."/>
            <person name="Nikoh N."/>
            <person name="Tanahashi M."/>
            <person name="Moriyama M."/>
            <person name="Meng X.Y."/>
            <person name="Maeda T."/>
            <person name="Yamaguchi K."/>
            <person name="Shigenobu S."/>
            <person name="Ito M."/>
            <person name="Fukatsu T."/>
        </authorList>
    </citation>
    <scope>NUCLEOTIDE SEQUENCE [LARGE SCALE GENOMIC DNA]</scope>
    <source>
        <strain evidence="12 13">UwTKB</strain>
    </source>
</reference>
<proteinExistence type="inferred from homology"/>
<dbReference type="STRING" id="1410383.TGUWTKB_1330"/>
<evidence type="ECO:0000256" key="5">
    <source>
        <dbReference type="ARBA" id="ARBA00023157"/>
    </source>
</evidence>
<comment type="similarity">
    <text evidence="2 8">Belongs to the thioredoxin family.</text>
</comment>
<feature type="domain" description="Thioredoxin" evidence="11">
    <location>
        <begin position="1"/>
        <end position="110"/>
    </location>
</feature>
<dbReference type="KEGG" id="sbw:TGUWTKB_1330"/>
<feature type="active site" description="Nucleophile" evidence="9">
    <location>
        <position position="34"/>
    </location>
</feature>
<evidence type="ECO:0000256" key="9">
    <source>
        <dbReference type="PIRSR" id="PIRSR000077-1"/>
    </source>
</evidence>
<dbReference type="PRINTS" id="PR00421">
    <property type="entry name" value="THIOREDOXIN"/>
</dbReference>
<evidence type="ECO:0000256" key="3">
    <source>
        <dbReference type="ARBA" id="ARBA00022448"/>
    </source>
</evidence>
<dbReference type="NCBIfam" id="TIGR01068">
    <property type="entry name" value="thioredoxin"/>
    <property type="match status" value="1"/>
</dbReference>
<dbReference type="PROSITE" id="PS51352">
    <property type="entry name" value="THIOREDOXIN_2"/>
    <property type="match status" value="1"/>
</dbReference>